<feature type="domain" description="Transglutaminase-like" evidence="1">
    <location>
        <begin position="27"/>
        <end position="131"/>
    </location>
</feature>
<dbReference type="EMBL" id="STGW01000015">
    <property type="protein sequence ID" value="THV09242.1"/>
    <property type="molecule type" value="Genomic_DNA"/>
</dbReference>
<dbReference type="SUPFAM" id="SSF54001">
    <property type="entry name" value="Cysteine proteinases"/>
    <property type="match status" value="1"/>
</dbReference>
<comment type="caution">
    <text evidence="2">The sequence shown here is derived from an EMBL/GenBank/DDBJ whole genome shotgun (WGS) entry which is preliminary data.</text>
</comment>
<dbReference type="Pfam" id="PF01841">
    <property type="entry name" value="Transglut_core"/>
    <property type="match status" value="1"/>
</dbReference>
<dbReference type="InterPro" id="IPR002931">
    <property type="entry name" value="Transglutaminase-like"/>
</dbReference>
<dbReference type="PANTHER" id="PTHR33490">
    <property type="entry name" value="BLR5614 PROTEIN-RELATED"/>
    <property type="match status" value="1"/>
</dbReference>
<gene>
    <name evidence="2" type="ORF">E9934_16870</name>
</gene>
<reference evidence="2 3" key="1">
    <citation type="journal article" date="2009" name="Int. J. Syst. Evol. Microbiol.">
        <title>Nocardioides caeni sp. nov., isolated from wastewater.</title>
        <authorList>
            <person name="Yoon J.H."/>
            <person name="Kang S.J."/>
            <person name="Park S."/>
            <person name="Kim W."/>
            <person name="Oh T.K."/>
        </authorList>
    </citation>
    <scope>NUCLEOTIDE SEQUENCE [LARGE SCALE GENOMIC DNA]</scope>
    <source>
        <strain evidence="2 3">DSM 23134</strain>
    </source>
</reference>
<evidence type="ECO:0000313" key="2">
    <source>
        <dbReference type="EMBL" id="THV09242.1"/>
    </source>
</evidence>
<dbReference type="OrthoDB" id="5296450at2"/>
<keyword evidence="3" id="KW-1185">Reference proteome</keyword>
<proteinExistence type="predicted"/>
<dbReference type="Gene3D" id="3.10.620.30">
    <property type="match status" value="1"/>
</dbReference>
<organism evidence="2 3">
    <name type="scientific">Nocardioides caeni</name>
    <dbReference type="NCBI Taxonomy" id="574700"/>
    <lineage>
        <taxon>Bacteria</taxon>
        <taxon>Bacillati</taxon>
        <taxon>Actinomycetota</taxon>
        <taxon>Actinomycetes</taxon>
        <taxon>Propionibacteriales</taxon>
        <taxon>Nocardioidaceae</taxon>
        <taxon>Nocardioides</taxon>
    </lineage>
</organism>
<dbReference type="RefSeq" id="WP_136564071.1">
    <property type="nucleotide sequence ID" value="NZ_BAABLS010000007.1"/>
</dbReference>
<dbReference type="AlphaFoldDB" id="A0A4S8N170"/>
<dbReference type="Proteomes" id="UP000307087">
    <property type="component" value="Unassembled WGS sequence"/>
</dbReference>
<accession>A0A4S8N170</accession>
<dbReference type="PANTHER" id="PTHR33490:SF3">
    <property type="entry name" value="CONSERVED INTEGRAL MEMBRANE PROTEIN"/>
    <property type="match status" value="1"/>
</dbReference>
<evidence type="ECO:0000313" key="3">
    <source>
        <dbReference type="Proteomes" id="UP000307087"/>
    </source>
</evidence>
<protein>
    <submittedName>
        <fullName evidence="2">Transglutaminase family protein</fullName>
    </submittedName>
</protein>
<dbReference type="InterPro" id="IPR038765">
    <property type="entry name" value="Papain-like_cys_pep_sf"/>
</dbReference>
<name>A0A4S8N170_9ACTN</name>
<evidence type="ECO:0000259" key="1">
    <source>
        <dbReference type="Pfam" id="PF01841"/>
    </source>
</evidence>
<sequence>MQLIAGDPADYLGEDEIVDHSHPAIRDLARELRGAYPDDVGFGRAAFEHVRDEVSHSWDAEDPRITVSASEALEQGTGLCYPKAHLLAALLRADGIPTGLCYQLLTDDESTFMLHGLVAIHLEGSWHRQDPRGNKPGVDAQFRLDTEQLAWPVRVELGEQDYPEVFPEANPRVIDALRNAADLTDLYLRGLPAEL</sequence>